<accession>A0A7C8M8Z9</accession>
<proteinExistence type="predicted"/>
<protein>
    <submittedName>
        <fullName evidence="3">Mono-functional DNA-alkylating methyl methanesulfonate N-term-domain-containing protein</fullName>
    </submittedName>
</protein>
<evidence type="ECO:0000259" key="2">
    <source>
        <dbReference type="Pfam" id="PF10433"/>
    </source>
</evidence>
<dbReference type="InterPro" id="IPR050358">
    <property type="entry name" value="RSE1/DDB1/CFT1"/>
</dbReference>
<reference evidence="3 4" key="1">
    <citation type="submission" date="2020-01" db="EMBL/GenBank/DDBJ databases">
        <authorList>
            <consortium name="DOE Joint Genome Institute"/>
            <person name="Haridas S."/>
            <person name="Albert R."/>
            <person name="Binder M."/>
            <person name="Bloem J."/>
            <person name="Labutti K."/>
            <person name="Salamov A."/>
            <person name="Andreopoulos B."/>
            <person name="Baker S.E."/>
            <person name="Barry K."/>
            <person name="Bills G."/>
            <person name="Bluhm B.H."/>
            <person name="Cannon C."/>
            <person name="Castanera R."/>
            <person name="Culley D.E."/>
            <person name="Daum C."/>
            <person name="Ezra D."/>
            <person name="Gonzalez J.B."/>
            <person name="Henrissat B."/>
            <person name="Kuo A."/>
            <person name="Liang C."/>
            <person name="Lipzen A."/>
            <person name="Lutzoni F."/>
            <person name="Magnuson J."/>
            <person name="Mondo S."/>
            <person name="Nolan M."/>
            <person name="Ohm R."/>
            <person name="Pangilinan J."/>
            <person name="Park H.-J.H."/>
            <person name="Ramirez L."/>
            <person name="Alfaro M."/>
            <person name="Sun H."/>
            <person name="Tritt A."/>
            <person name="Yoshinaga Y."/>
            <person name="Zwiers L.-H.L."/>
            <person name="Turgeon B.G."/>
            <person name="Goodwin S.B."/>
            <person name="Spatafora J.W."/>
            <person name="Crous P.W."/>
            <person name="Grigoriev I.V."/>
        </authorList>
    </citation>
    <scope>NUCLEOTIDE SEQUENCE [LARGE SCALE GENOMIC DNA]</scope>
    <source>
        <strain evidence="3 4">CBS 611.86</strain>
    </source>
</reference>
<dbReference type="InterPro" id="IPR015943">
    <property type="entry name" value="WD40/YVTN_repeat-like_dom_sf"/>
</dbReference>
<dbReference type="Pfam" id="PF10433">
    <property type="entry name" value="Beta-prop_RSE1_1st"/>
    <property type="match status" value="1"/>
</dbReference>
<dbReference type="Gene3D" id="2.130.10.10">
    <property type="entry name" value="YVTN repeat-like/Quinoprotein amine dehydrogenase"/>
    <property type="match status" value="3"/>
</dbReference>
<name>A0A7C8M8Z9_9PLEO</name>
<keyword evidence="4" id="KW-1185">Reference proteome</keyword>
<dbReference type="PANTHER" id="PTHR10644">
    <property type="entry name" value="DNA REPAIR/RNA PROCESSING CPSF FAMILY"/>
    <property type="match status" value="1"/>
</dbReference>
<dbReference type="EMBL" id="JAADJZ010000013">
    <property type="protein sequence ID" value="KAF2870675.1"/>
    <property type="molecule type" value="Genomic_DNA"/>
</dbReference>
<evidence type="ECO:0000313" key="3">
    <source>
        <dbReference type="EMBL" id="KAF2870675.1"/>
    </source>
</evidence>
<feature type="domain" description="RSE1/DDB1/CPSF1 first beta-propeller" evidence="2">
    <location>
        <begin position="66"/>
        <end position="404"/>
    </location>
</feature>
<comment type="caution">
    <text evidence="3">The sequence shown here is derived from an EMBL/GenBank/DDBJ whole genome shotgun (WGS) entry which is preliminary data.</text>
</comment>
<feature type="region of interest" description="Disordered" evidence="1">
    <location>
        <begin position="1173"/>
        <end position="1206"/>
    </location>
</feature>
<organism evidence="3 4">
    <name type="scientific">Massariosphaeria phaeospora</name>
    <dbReference type="NCBI Taxonomy" id="100035"/>
    <lineage>
        <taxon>Eukaryota</taxon>
        <taxon>Fungi</taxon>
        <taxon>Dikarya</taxon>
        <taxon>Ascomycota</taxon>
        <taxon>Pezizomycotina</taxon>
        <taxon>Dothideomycetes</taxon>
        <taxon>Pleosporomycetidae</taxon>
        <taxon>Pleosporales</taxon>
        <taxon>Pleosporales incertae sedis</taxon>
        <taxon>Massariosphaeria</taxon>
    </lineage>
</organism>
<evidence type="ECO:0000313" key="4">
    <source>
        <dbReference type="Proteomes" id="UP000481861"/>
    </source>
</evidence>
<dbReference type="OrthoDB" id="20774at2759"/>
<gene>
    <name evidence="3" type="ORF">BDV95DRAFT_607819</name>
</gene>
<evidence type="ECO:0000256" key="1">
    <source>
        <dbReference type="SAM" id="MobiDB-lite"/>
    </source>
</evidence>
<dbReference type="Proteomes" id="UP000481861">
    <property type="component" value="Unassembled WGS sequence"/>
</dbReference>
<dbReference type="InterPro" id="IPR018846">
    <property type="entry name" value="Beta-prop_RSE1/DDB1/CPSF1_1st"/>
</dbReference>
<sequence>MENQIQRQVLVDGEWVSRPADVYQIMARAQQQEDTQPRVPESNSELAAPTMGILSRTVFGSPYLKFILPANIRHRDLNDVVFIGEESVHLNEIRDYGHLRHVATKTDLKGRILAARVFGAPRKIQANTEYGTLYKRSTVHGARRSFTPEEAETLPPEVIVLTLTSRTLMFLWARQCRAGNVTFCQRTVRLPAGSSRFDRPGTFLAVDPHCRAIAVAAPEGRFVLYKTKPMDKWRDNDRTGSEALPIEDERIIPFQGRILHMEFLSSGGAQDDSHVVLVFVLIQAGKTKITCYDWDARSGLESVCARAERLAINAEDHNPSLLIPLARNPDFLLVCNTHISTYKDILSGVPKRYQAKIAENVLSPARPGDGRNTPRWVQWARAPRNPDYIGEALYIARDDGVVMYADRGASPPMKTEDAGIWPHPIDTAFACLAVANSRYSQSFPDLLIAAGTASDGLLCKVGAWPIEYAFIPYPGNNTFAFVESIPNWAPLTDLAVTPLPGVPGGPESDLDTVLIANGRAPHGMISELRQGLNAAVDDAFRGMTGCTGLWAIDYSNQSFEKDGGETKQHQVTFIITLPLETMLVRISRVFEHGRGRQGEVRSAWDDGSWDKVQIPDEGELPQDGVTRDLETISACAWSPQFAIQITCETARLLRRPALTHVDSLVFPNRLLSASSKADHPLIVVAFREATSPILEVIEVRDEGGFGQRCRSILPHDPTCIEILTLYGTPHVFVGTVDARVMLFNMHEANLVLVLEISLHSEASYGLESSWVCETAVLLDYEKHSAICCGTRNGYIVSLYVERSIVGDYSVLFTQMTNMGSTSARVTSSATDSEVAFVACGSDFVRVRSPQQGMSKVEIDSIWFTGRDDLAITQSSVTAIYQIPLSSGPTDERDLGGFIFAVSGDQMIFAQLDYDIRWSSYDNPPRSSERGKVVPRKVVNYATPSKLLWVKGLRQMVIATTETKEERPSPDGYRVMRSSIKLLDIHDDTHNEQSDSDQEDDVGGAFGKLLQGEYYLKHYERVYSLVEWSLLSERGRKTQLIIVGTGITTATGIEVGRKLFLRVRGSDLKLSKDYDYDQPVRCMALYDDNTLVTIYGKTLLLEQYSFTTSRWHKGGTKELPSAGICLSISKPFVYVSTAHDSHICYEAVHSGDENDIKFDFRQVFTDSRQRSSAHHLVLPMEPDVPAEDTEESSVQRAPAPSTAPSNPGALVLLSDKSCSVTGLYHRRGRKYKTAAESMFEATLPRSVIRIQRGNIRRPWRRPCNNYGETYSSPGVEADNIIGACSDGTIYAFSILTAPATRLLKLLQNLIEAKQRRDPASQYSIVKPSGDVLTQILNDANRPHDEVIGVREVDPIYGEYSATRPREAHVDGDVLARFFLESEDADLVDLLSEQTDKTVWDLFYKLAEEVLEGGHLSSTTEEDDPVELTQRWLRELLMPPL</sequence>